<dbReference type="STRING" id="410332.SAMN04488550_0594"/>
<dbReference type="EMBL" id="BAOP01000023">
    <property type="protein sequence ID" value="GAC80844.1"/>
    <property type="molecule type" value="Genomic_DNA"/>
</dbReference>
<accession>M3VGE4</accession>
<keyword evidence="2" id="KW-1133">Transmembrane helix</keyword>
<gene>
    <name evidence="3" type="ORF">GM1_023_00030</name>
</gene>
<keyword evidence="2" id="KW-0472">Membrane</keyword>
<comment type="caution">
    <text evidence="3">The sequence shown here is derived from an EMBL/GenBank/DDBJ whole genome shotgun (WGS) entry which is preliminary data.</text>
</comment>
<feature type="compositionally biased region" description="Acidic residues" evidence="1">
    <location>
        <begin position="260"/>
        <end position="279"/>
    </location>
</feature>
<feature type="transmembrane region" description="Helical" evidence="2">
    <location>
        <begin position="158"/>
        <end position="182"/>
    </location>
</feature>
<feature type="compositionally biased region" description="Basic and acidic residues" evidence="1">
    <location>
        <begin position="234"/>
        <end position="248"/>
    </location>
</feature>
<feature type="compositionally biased region" description="Basic and acidic residues" evidence="1">
    <location>
        <begin position="200"/>
        <end position="219"/>
    </location>
</feature>
<proteinExistence type="predicted"/>
<keyword evidence="2" id="KW-0812">Transmembrane</keyword>
<reference evidence="3 4" key="1">
    <citation type="submission" date="2013-02" db="EMBL/GenBank/DDBJ databases">
        <title>Whole genome shotgun sequence of Gordonia malaquae NBRC 108250.</title>
        <authorList>
            <person name="Yoshida I."/>
            <person name="Hosoyama A."/>
            <person name="Tsuchikane K."/>
            <person name="Ando Y."/>
            <person name="Baba S."/>
            <person name="Ohji S."/>
            <person name="Hamada M."/>
            <person name="Tamura T."/>
            <person name="Yamazoe A."/>
            <person name="Yamazaki S."/>
            <person name="Fujita N."/>
        </authorList>
    </citation>
    <scope>NUCLEOTIDE SEQUENCE [LARGE SCALE GENOMIC DNA]</scope>
    <source>
        <strain evidence="3 4">NBRC 108250</strain>
    </source>
</reference>
<dbReference type="Proteomes" id="UP000035009">
    <property type="component" value="Unassembled WGS sequence"/>
</dbReference>
<dbReference type="eggNOG" id="ENOG5031VX9">
    <property type="taxonomic scope" value="Bacteria"/>
</dbReference>
<evidence type="ECO:0000256" key="1">
    <source>
        <dbReference type="SAM" id="MobiDB-lite"/>
    </source>
</evidence>
<evidence type="ECO:0000313" key="3">
    <source>
        <dbReference type="EMBL" id="GAC80844.1"/>
    </source>
</evidence>
<evidence type="ECO:0000256" key="2">
    <source>
        <dbReference type="SAM" id="Phobius"/>
    </source>
</evidence>
<feature type="region of interest" description="Disordered" evidence="1">
    <location>
        <begin position="196"/>
        <end position="279"/>
    </location>
</feature>
<name>M3VGE4_GORML</name>
<dbReference type="AlphaFoldDB" id="M3VGE4"/>
<feature type="transmembrane region" description="Helical" evidence="2">
    <location>
        <begin position="117"/>
        <end position="137"/>
    </location>
</feature>
<sequence length="279" mass="30757">MSVQRWERARAAWLTGHSDGHGPLSATMRRRSEILERSARRSERSGAGITATAVQDEISPGLWHRLTHDGDGSRHHRPRWTAVAVVVAIFLGPGLLAGHGFYKVLWRRSPSIGRLWAWPWVGTAVLAALVLAVRGVGFRPVPNLDRRFPLSLVETGPLWALVAWQLAVACLTVAALIALWGWRGVPAKAVGAPIKNSDGSFREVREDEKVDLDPWKDHGLPQPDETETPEPESAYEKWEAEQQRKADLDAIYGAVATEPPVDEAEPDESGAAAEDEDER</sequence>
<keyword evidence="4" id="KW-1185">Reference proteome</keyword>
<evidence type="ECO:0000313" key="4">
    <source>
        <dbReference type="Proteomes" id="UP000035009"/>
    </source>
</evidence>
<feature type="transmembrane region" description="Helical" evidence="2">
    <location>
        <begin position="80"/>
        <end position="102"/>
    </location>
</feature>
<dbReference type="RefSeq" id="WP_008380146.1">
    <property type="nucleotide sequence ID" value="NZ_BAOP01000023.1"/>
</dbReference>
<dbReference type="OrthoDB" id="4380314at2"/>
<organism evidence="3 4">
    <name type="scientific">Gordonia malaquae NBRC 108250</name>
    <dbReference type="NCBI Taxonomy" id="1223542"/>
    <lineage>
        <taxon>Bacteria</taxon>
        <taxon>Bacillati</taxon>
        <taxon>Actinomycetota</taxon>
        <taxon>Actinomycetes</taxon>
        <taxon>Mycobacteriales</taxon>
        <taxon>Gordoniaceae</taxon>
        <taxon>Gordonia</taxon>
    </lineage>
</organism>
<protein>
    <submittedName>
        <fullName evidence="3">Uncharacterized protein</fullName>
    </submittedName>
</protein>